<comment type="subunit">
    <text evidence="3">Monomer.</text>
</comment>
<comment type="pathway">
    <text evidence="3">Quinol/quinone metabolism; 1,4-dihydroxy-2-naphthoate biosynthesis; 1,4-dihydroxy-2-naphthoate from chorismate: step 3/7.</text>
</comment>
<comment type="similarity">
    <text evidence="3">Belongs to the AB hydrolase superfamily. MenH family.</text>
</comment>
<evidence type="ECO:0000256" key="3">
    <source>
        <dbReference type="HAMAP-Rule" id="MF_01660"/>
    </source>
</evidence>
<accession>A0A0A6Y0Z7</accession>
<sequence length="269" mass="30337">MNINGVYYHVEVIGKGTPVLCLHGFTGDGNTWKKVADLLQSQYQVILVDILGHGQSAKPTDPNRYDIEKVAQDLHEIVRNLRIDRVNIIGYSMGGRLAITFAVLYPEKVKSLLLESTSPGLKTEKEREERREKDGQLANMIEEKGIEAFVSYWTNIPLFASQKSLPIQKQEVIRKQRLENDPIGLANSLRGMGTGAQHSWWDHLSRLSMPVLLVTGSLDQKFCKIAEEMKQSLANAEHMTVLNVGHAIHVEVPEKFGTIVKGFLNKRYF</sequence>
<dbReference type="SUPFAM" id="SSF53474">
    <property type="entry name" value="alpha/beta-Hydrolases"/>
    <property type="match status" value="1"/>
</dbReference>
<evidence type="ECO:0000313" key="6">
    <source>
        <dbReference type="Proteomes" id="UP000030588"/>
    </source>
</evidence>
<dbReference type="InterPro" id="IPR029058">
    <property type="entry name" value="AB_hydrolase_fold"/>
</dbReference>
<name>A0A0A6Y0Z7_9BACI</name>
<comment type="function">
    <text evidence="3">Catalyzes a proton abstraction reaction that results in 2,5-elimination of pyruvate from 2-succinyl-5-enolpyruvyl-6-hydroxy-3-cyclohexene-1-carboxylate (SEPHCHC) and the formation of 2-succinyl-6-hydroxy-2,4-cyclohexadiene-1-carboxylate (SHCHC).</text>
</comment>
<dbReference type="NCBIfam" id="TIGR03695">
    <property type="entry name" value="menH_SHCHC"/>
    <property type="match status" value="1"/>
</dbReference>
<dbReference type="UniPathway" id="UPA00079"/>
<dbReference type="Pfam" id="PF00561">
    <property type="entry name" value="Abhydrolase_1"/>
    <property type="match status" value="1"/>
</dbReference>
<keyword evidence="2 3" id="KW-0456">Lyase</keyword>
<proteinExistence type="inferred from homology"/>
<comment type="caution">
    <text evidence="5">The sequence shown here is derived from an EMBL/GenBank/DDBJ whole genome shotgun (WGS) entry which is preliminary data.</text>
</comment>
<organism evidence="5 6">
    <name type="scientific">Heyndrickxia ginsengihumi</name>
    <dbReference type="NCBI Taxonomy" id="363870"/>
    <lineage>
        <taxon>Bacteria</taxon>
        <taxon>Bacillati</taxon>
        <taxon>Bacillota</taxon>
        <taxon>Bacilli</taxon>
        <taxon>Bacillales</taxon>
        <taxon>Bacillaceae</taxon>
        <taxon>Heyndrickxia</taxon>
    </lineage>
</organism>
<evidence type="ECO:0000313" key="5">
    <source>
        <dbReference type="EMBL" id="KHD85967.1"/>
    </source>
</evidence>
<gene>
    <name evidence="3" type="primary">menH</name>
    <name evidence="5" type="ORF">NG54_06245</name>
</gene>
<comment type="pathway">
    <text evidence="3">Quinol/quinone metabolism; menaquinone biosynthesis.</text>
</comment>
<feature type="domain" description="AB hydrolase-1" evidence="4">
    <location>
        <begin position="18"/>
        <end position="251"/>
    </location>
</feature>
<dbReference type="RefSeq" id="WP_035353901.1">
    <property type="nucleotide sequence ID" value="NZ_JBCNRP010000041.1"/>
</dbReference>
<dbReference type="EC" id="4.2.99.20" evidence="3"/>
<dbReference type="InterPro" id="IPR000073">
    <property type="entry name" value="AB_hydrolase_1"/>
</dbReference>
<dbReference type="AlphaFoldDB" id="A0A0A6Y0Z7"/>
<dbReference type="PRINTS" id="PR00111">
    <property type="entry name" value="ABHYDROLASE"/>
</dbReference>
<comment type="catalytic activity">
    <reaction evidence="3">
        <text>5-enolpyruvoyl-6-hydroxy-2-succinyl-cyclohex-3-ene-1-carboxylate = (1R,6R)-6-hydroxy-2-succinyl-cyclohexa-2,4-diene-1-carboxylate + pyruvate</text>
        <dbReference type="Rhea" id="RHEA:25597"/>
        <dbReference type="ChEBI" id="CHEBI:15361"/>
        <dbReference type="ChEBI" id="CHEBI:58689"/>
        <dbReference type="ChEBI" id="CHEBI:58818"/>
        <dbReference type="EC" id="4.2.99.20"/>
    </reaction>
</comment>
<keyword evidence="1 3" id="KW-0474">Menaquinone biosynthesis</keyword>
<dbReference type="STRING" id="363870.NG54_06245"/>
<dbReference type="OrthoDB" id="9808398at2"/>
<evidence type="ECO:0000256" key="2">
    <source>
        <dbReference type="ARBA" id="ARBA00023239"/>
    </source>
</evidence>
<dbReference type="EMBL" id="JRUN01000013">
    <property type="protein sequence ID" value="KHD85967.1"/>
    <property type="molecule type" value="Genomic_DNA"/>
</dbReference>
<dbReference type="Gene3D" id="3.40.50.1820">
    <property type="entry name" value="alpha/beta hydrolase"/>
    <property type="match status" value="1"/>
</dbReference>
<evidence type="ECO:0000256" key="1">
    <source>
        <dbReference type="ARBA" id="ARBA00022428"/>
    </source>
</evidence>
<dbReference type="UniPathway" id="UPA01057">
    <property type="reaction ID" value="UER00900"/>
</dbReference>
<dbReference type="Proteomes" id="UP000030588">
    <property type="component" value="Unassembled WGS sequence"/>
</dbReference>
<dbReference type="PANTHER" id="PTHR42916:SF1">
    <property type="entry name" value="PROTEIN PHYLLO, CHLOROPLASTIC"/>
    <property type="match status" value="1"/>
</dbReference>
<evidence type="ECO:0000259" key="4">
    <source>
        <dbReference type="Pfam" id="PF00561"/>
    </source>
</evidence>
<dbReference type="GO" id="GO:0070205">
    <property type="term" value="F:2-succinyl-6-hydroxy-2,4-cyclohexadiene-1-carboxylate synthase activity"/>
    <property type="evidence" value="ECO:0007669"/>
    <property type="project" value="UniProtKB-UniRule"/>
</dbReference>
<reference evidence="5 6" key="1">
    <citation type="submission" date="2014-10" db="EMBL/GenBank/DDBJ databases">
        <title>Draft genome of phytase producing Bacillus ginsengihumi strain M2.11.</title>
        <authorList>
            <person name="Toymentseva A."/>
            <person name="Boulygina E.A."/>
            <person name="Kazakov S.V."/>
            <person name="Kayumov I."/>
            <person name="Suleimanova A.D."/>
            <person name="Mardanova A.M."/>
            <person name="Maria S.N."/>
            <person name="Sergey M.Y."/>
            <person name="Sharipova M.R."/>
        </authorList>
    </citation>
    <scope>NUCLEOTIDE SEQUENCE [LARGE SCALE GENOMIC DNA]</scope>
    <source>
        <strain evidence="5 6">M2.11</strain>
    </source>
</reference>
<protein>
    <recommendedName>
        <fullName evidence="3">Putative 2-succinyl-6-hydroxy-2,4-cyclohexadiene-1-carboxylate synthase</fullName>
        <shortName evidence="3">SHCHC synthase</shortName>
        <ecNumber evidence="3">4.2.99.20</ecNumber>
    </recommendedName>
</protein>
<dbReference type="GO" id="GO:0009234">
    <property type="term" value="P:menaquinone biosynthetic process"/>
    <property type="evidence" value="ECO:0007669"/>
    <property type="project" value="UniProtKB-UniRule"/>
</dbReference>
<dbReference type="InterPro" id="IPR022485">
    <property type="entry name" value="SHCHC_synthase_MenH"/>
</dbReference>
<dbReference type="PANTHER" id="PTHR42916">
    <property type="entry name" value="2-SUCCINYL-5-ENOLPYRUVYL-6-HYDROXY-3-CYCLOHEXENE-1-CARBOXYLATE SYNTHASE"/>
    <property type="match status" value="1"/>
</dbReference>
<dbReference type="HAMAP" id="MF_01660">
    <property type="entry name" value="MenH"/>
    <property type="match status" value="1"/>
</dbReference>